<comment type="caution">
    <text evidence="1">The sequence shown here is derived from an EMBL/GenBank/DDBJ whole genome shotgun (WGS) entry which is preliminary data.</text>
</comment>
<evidence type="ECO:0000313" key="1">
    <source>
        <dbReference type="EMBL" id="CAG8521228.1"/>
    </source>
</evidence>
<dbReference type="OrthoDB" id="2439404at2759"/>
<keyword evidence="2" id="KW-1185">Reference proteome</keyword>
<name>A0A9N9A7Y8_9GLOM</name>
<evidence type="ECO:0000313" key="2">
    <source>
        <dbReference type="Proteomes" id="UP000789396"/>
    </source>
</evidence>
<organism evidence="1 2">
    <name type="scientific">Racocetra fulgida</name>
    <dbReference type="NCBI Taxonomy" id="60492"/>
    <lineage>
        <taxon>Eukaryota</taxon>
        <taxon>Fungi</taxon>
        <taxon>Fungi incertae sedis</taxon>
        <taxon>Mucoromycota</taxon>
        <taxon>Glomeromycotina</taxon>
        <taxon>Glomeromycetes</taxon>
        <taxon>Diversisporales</taxon>
        <taxon>Gigasporaceae</taxon>
        <taxon>Racocetra</taxon>
    </lineage>
</organism>
<dbReference type="AlphaFoldDB" id="A0A9N9A7Y8"/>
<sequence>MTHAYIEKLKNYGAKDSSENSDWILLNENLLIYQNQIDYLKSKLVAVDAKLLLTVY</sequence>
<proteinExistence type="predicted"/>
<protein>
    <submittedName>
        <fullName evidence="1">13013_t:CDS:1</fullName>
    </submittedName>
</protein>
<gene>
    <name evidence="1" type="ORF">RFULGI_LOCUS3359</name>
</gene>
<dbReference type="Proteomes" id="UP000789396">
    <property type="component" value="Unassembled WGS sequence"/>
</dbReference>
<reference evidence="1" key="1">
    <citation type="submission" date="2021-06" db="EMBL/GenBank/DDBJ databases">
        <authorList>
            <person name="Kallberg Y."/>
            <person name="Tangrot J."/>
            <person name="Rosling A."/>
        </authorList>
    </citation>
    <scope>NUCLEOTIDE SEQUENCE</scope>
    <source>
        <strain evidence="1">IN212</strain>
    </source>
</reference>
<accession>A0A9N9A7Y8</accession>
<dbReference type="EMBL" id="CAJVPZ010002914">
    <property type="protein sequence ID" value="CAG8521228.1"/>
    <property type="molecule type" value="Genomic_DNA"/>
</dbReference>